<dbReference type="AlphaFoldDB" id="A0A7Z2YF14"/>
<evidence type="ECO:0000256" key="4">
    <source>
        <dbReference type="ARBA" id="ARBA00023163"/>
    </source>
</evidence>
<evidence type="ECO:0000256" key="2">
    <source>
        <dbReference type="ARBA" id="ARBA00023015"/>
    </source>
</evidence>
<dbReference type="Gene3D" id="3.40.190.290">
    <property type="match status" value="1"/>
</dbReference>
<keyword evidence="7" id="KW-1185">Reference proteome</keyword>
<dbReference type="EMBL" id="CP047475">
    <property type="protein sequence ID" value="QIA64699.1"/>
    <property type="molecule type" value="Genomic_DNA"/>
</dbReference>
<comment type="similarity">
    <text evidence="1">Belongs to the LysR transcriptional regulatory family.</text>
</comment>
<dbReference type="InterPro" id="IPR058163">
    <property type="entry name" value="LysR-type_TF_proteobact-type"/>
</dbReference>
<evidence type="ECO:0000256" key="3">
    <source>
        <dbReference type="ARBA" id="ARBA00023125"/>
    </source>
</evidence>
<dbReference type="InterPro" id="IPR005119">
    <property type="entry name" value="LysR_subst-bd"/>
</dbReference>
<evidence type="ECO:0000313" key="6">
    <source>
        <dbReference type="EMBL" id="QIA64699.1"/>
    </source>
</evidence>
<feature type="domain" description="HTH lysR-type" evidence="5">
    <location>
        <begin position="4"/>
        <end position="61"/>
    </location>
</feature>
<dbReference type="PANTHER" id="PTHR30537">
    <property type="entry name" value="HTH-TYPE TRANSCRIPTIONAL REGULATOR"/>
    <property type="match status" value="1"/>
</dbReference>
<evidence type="ECO:0000259" key="5">
    <source>
        <dbReference type="PROSITE" id="PS50931"/>
    </source>
</evidence>
<dbReference type="InterPro" id="IPR036388">
    <property type="entry name" value="WH-like_DNA-bd_sf"/>
</dbReference>
<dbReference type="PANTHER" id="PTHR30537:SF5">
    <property type="entry name" value="HTH-TYPE TRANSCRIPTIONAL ACTIVATOR TTDR-RELATED"/>
    <property type="match status" value="1"/>
</dbReference>
<organism evidence="6 7">
    <name type="scientific">Vibrio astriarenae</name>
    <dbReference type="NCBI Taxonomy" id="1481923"/>
    <lineage>
        <taxon>Bacteria</taxon>
        <taxon>Pseudomonadati</taxon>
        <taxon>Pseudomonadota</taxon>
        <taxon>Gammaproteobacteria</taxon>
        <taxon>Vibrionales</taxon>
        <taxon>Vibrionaceae</taxon>
        <taxon>Vibrio</taxon>
    </lineage>
</organism>
<protein>
    <submittedName>
        <fullName evidence="6">LysR family transcriptional regulator</fullName>
    </submittedName>
</protein>
<dbReference type="GO" id="GO:0003677">
    <property type="term" value="F:DNA binding"/>
    <property type="evidence" value="ECO:0007669"/>
    <property type="project" value="UniProtKB-KW"/>
</dbReference>
<dbReference type="GO" id="GO:0003700">
    <property type="term" value="F:DNA-binding transcription factor activity"/>
    <property type="evidence" value="ECO:0007669"/>
    <property type="project" value="InterPro"/>
</dbReference>
<keyword evidence="3" id="KW-0238">DNA-binding</keyword>
<evidence type="ECO:0000256" key="1">
    <source>
        <dbReference type="ARBA" id="ARBA00009437"/>
    </source>
</evidence>
<dbReference type="Pfam" id="PF03466">
    <property type="entry name" value="LysR_substrate"/>
    <property type="match status" value="1"/>
</dbReference>
<dbReference type="PROSITE" id="PS50931">
    <property type="entry name" value="HTH_LYSR"/>
    <property type="match status" value="1"/>
</dbReference>
<sequence>MKGTTYSQLQVFQAIVSEGSIRGAARKLEIAAPSVSQALKLLESNVGLTLFNRTTRKIELTDAGRLLYERTSQAMASLSIAIESVQELADEPSGKLRITLPKFVFNTYFQSIYAKFCRLYPQIQLEVVISDATLDIVKEGIDLGIRFGNKVEEGMVAKKLTEPMQEALFASPAYFDKFGVPSSLEDLSQHQLIQYRFVTSNQYARLNLIDNGQETLVEMPYALVVNDTDVMIDGALQGLGIGRLVLPCVEELIESGELKPVLKDHWPNFQGLYLYFSRNSQKVKRIRVFIDFLVVEFNQASLSSSSSD</sequence>
<keyword evidence="4" id="KW-0804">Transcription</keyword>
<keyword evidence="2" id="KW-0805">Transcription regulation</keyword>
<dbReference type="Pfam" id="PF00126">
    <property type="entry name" value="HTH_1"/>
    <property type="match status" value="1"/>
</dbReference>
<gene>
    <name evidence="6" type="ORF">GT360_06635</name>
</gene>
<accession>A0A7Z2YF14</accession>
<dbReference type="RefSeq" id="WP_164649604.1">
    <property type="nucleotide sequence ID" value="NZ_CP047475.1"/>
</dbReference>
<dbReference type="Proteomes" id="UP000464262">
    <property type="component" value="Chromosome 1"/>
</dbReference>
<name>A0A7Z2YF14_9VIBR</name>
<dbReference type="InterPro" id="IPR036390">
    <property type="entry name" value="WH_DNA-bd_sf"/>
</dbReference>
<proteinExistence type="inferred from homology"/>
<dbReference type="FunFam" id="1.10.10.10:FF:000001">
    <property type="entry name" value="LysR family transcriptional regulator"/>
    <property type="match status" value="1"/>
</dbReference>
<dbReference type="InterPro" id="IPR000847">
    <property type="entry name" value="LysR_HTH_N"/>
</dbReference>
<evidence type="ECO:0000313" key="7">
    <source>
        <dbReference type="Proteomes" id="UP000464262"/>
    </source>
</evidence>
<dbReference type="Gene3D" id="1.10.10.10">
    <property type="entry name" value="Winged helix-like DNA-binding domain superfamily/Winged helix DNA-binding domain"/>
    <property type="match status" value="1"/>
</dbReference>
<dbReference type="SUPFAM" id="SSF46785">
    <property type="entry name" value="Winged helix' DNA-binding domain"/>
    <property type="match status" value="1"/>
</dbReference>
<reference evidence="6 7" key="1">
    <citation type="submission" date="2020-01" db="EMBL/GenBank/DDBJ databases">
        <title>Whole genome and functional gene identification of agarase of Vibrio HN897.</title>
        <authorList>
            <person name="Liu Y."/>
            <person name="Zhao Z."/>
        </authorList>
    </citation>
    <scope>NUCLEOTIDE SEQUENCE [LARGE SCALE GENOMIC DNA]</scope>
    <source>
        <strain evidence="6 7">HN897</strain>
    </source>
</reference>
<dbReference type="KEGG" id="vas:GT360_06635"/>
<dbReference type="SUPFAM" id="SSF53850">
    <property type="entry name" value="Periplasmic binding protein-like II"/>
    <property type="match status" value="1"/>
</dbReference>